<dbReference type="EMBL" id="JARJCW010000110">
    <property type="protein sequence ID" value="KAJ7193238.1"/>
    <property type="molecule type" value="Genomic_DNA"/>
</dbReference>
<evidence type="ECO:0000313" key="2">
    <source>
        <dbReference type="EMBL" id="KAJ7193238.1"/>
    </source>
</evidence>
<feature type="compositionally biased region" description="Basic and acidic residues" evidence="1">
    <location>
        <begin position="82"/>
        <end position="91"/>
    </location>
</feature>
<sequence length="407" mass="42789">MIVKSRDRTSRTENTKNQGACICPSTDTLQGDFPQDLNILGKFWSGANDVGSNIHYVSYAFLAARGYGAGAAPLGACNSRERQSARAHAEDSAEDPDVQPGTGTGVMSRRTCARMGGTGAGGEHAAGDGDGRSATHGTQAAPLVQAVHDVVCARCIAASEEDVRPQVRAHGGNGCAERSASLWWHAASTSASSAMVEAGVDGKGGASKGTESAPREERPSGPVFLQGPSAGRELLGMVDSSNGGGLRTGGRRNIRVPSIQSTTIWTIEAARNSSLTDSQISSMVFRHLAQIYNSYIDLSEGTFTNPKLTEPYDSIGGVPTPRIDLVVKPMLHTANTRTYMAALRTRAGYRAVYGHGRAVHGRMGHTAVNKRPGWRGAGTPTARRPSVSTGTAVRTVDGDGGMIFTYW</sequence>
<evidence type="ECO:0000256" key="1">
    <source>
        <dbReference type="SAM" id="MobiDB-lite"/>
    </source>
</evidence>
<proteinExistence type="predicted"/>
<feature type="region of interest" description="Disordered" evidence="1">
    <location>
        <begin position="82"/>
        <end position="137"/>
    </location>
</feature>
<gene>
    <name evidence="2" type="ORF">GGX14DRAFT_405676</name>
</gene>
<dbReference type="Proteomes" id="UP001219525">
    <property type="component" value="Unassembled WGS sequence"/>
</dbReference>
<accession>A0AAD6UVH0</accession>
<reference evidence="2" key="1">
    <citation type="submission" date="2023-03" db="EMBL/GenBank/DDBJ databases">
        <title>Massive genome expansion in bonnet fungi (Mycena s.s.) driven by repeated elements and novel gene families across ecological guilds.</title>
        <authorList>
            <consortium name="Lawrence Berkeley National Laboratory"/>
            <person name="Harder C.B."/>
            <person name="Miyauchi S."/>
            <person name="Viragh M."/>
            <person name="Kuo A."/>
            <person name="Thoen E."/>
            <person name="Andreopoulos B."/>
            <person name="Lu D."/>
            <person name="Skrede I."/>
            <person name="Drula E."/>
            <person name="Henrissat B."/>
            <person name="Morin E."/>
            <person name="Kohler A."/>
            <person name="Barry K."/>
            <person name="LaButti K."/>
            <person name="Morin E."/>
            <person name="Salamov A."/>
            <person name="Lipzen A."/>
            <person name="Mereny Z."/>
            <person name="Hegedus B."/>
            <person name="Baldrian P."/>
            <person name="Stursova M."/>
            <person name="Weitz H."/>
            <person name="Taylor A."/>
            <person name="Grigoriev I.V."/>
            <person name="Nagy L.G."/>
            <person name="Martin F."/>
            <person name="Kauserud H."/>
        </authorList>
    </citation>
    <scope>NUCLEOTIDE SEQUENCE</scope>
    <source>
        <strain evidence="2">9144</strain>
    </source>
</reference>
<organism evidence="2 3">
    <name type="scientific">Mycena pura</name>
    <dbReference type="NCBI Taxonomy" id="153505"/>
    <lineage>
        <taxon>Eukaryota</taxon>
        <taxon>Fungi</taxon>
        <taxon>Dikarya</taxon>
        <taxon>Basidiomycota</taxon>
        <taxon>Agaricomycotina</taxon>
        <taxon>Agaricomycetes</taxon>
        <taxon>Agaricomycetidae</taxon>
        <taxon>Agaricales</taxon>
        <taxon>Marasmiineae</taxon>
        <taxon>Mycenaceae</taxon>
        <taxon>Mycena</taxon>
    </lineage>
</organism>
<name>A0AAD6UVH0_9AGAR</name>
<protein>
    <submittedName>
        <fullName evidence="2">Uncharacterized protein</fullName>
    </submittedName>
</protein>
<feature type="region of interest" description="Disordered" evidence="1">
    <location>
        <begin position="367"/>
        <end position="387"/>
    </location>
</feature>
<feature type="region of interest" description="Disordered" evidence="1">
    <location>
        <begin position="199"/>
        <end position="229"/>
    </location>
</feature>
<comment type="caution">
    <text evidence="2">The sequence shown here is derived from an EMBL/GenBank/DDBJ whole genome shotgun (WGS) entry which is preliminary data.</text>
</comment>
<keyword evidence="3" id="KW-1185">Reference proteome</keyword>
<evidence type="ECO:0000313" key="3">
    <source>
        <dbReference type="Proteomes" id="UP001219525"/>
    </source>
</evidence>
<dbReference type="AlphaFoldDB" id="A0AAD6UVH0"/>